<dbReference type="Gene3D" id="2.10.10.20">
    <property type="entry name" value="Carbohydrate-binding module superfamily 5/12"/>
    <property type="match status" value="1"/>
</dbReference>
<dbReference type="Proteomes" id="UP000664658">
    <property type="component" value="Unassembled WGS sequence"/>
</dbReference>
<dbReference type="Gene3D" id="2.60.40.2550">
    <property type="match status" value="1"/>
</dbReference>
<dbReference type="InterPro" id="IPR013783">
    <property type="entry name" value="Ig-like_fold"/>
</dbReference>
<dbReference type="GO" id="GO:0004553">
    <property type="term" value="F:hydrolase activity, hydrolyzing O-glycosyl compounds"/>
    <property type="evidence" value="ECO:0007669"/>
    <property type="project" value="InterPro"/>
</dbReference>
<feature type="chain" id="PRO_5034610530" evidence="6">
    <location>
        <begin position="27"/>
        <end position="737"/>
    </location>
</feature>
<dbReference type="PANTHER" id="PTHR34823">
    <property type="entry name" value="GLCNAC-BINDING PROTEIN A"/>
    <property type="match status" value="1"/>
</dbReference>
<gene>
    <name evidence="8" type="ORF">J2R62_00340</name>
</gene>
<dbReference type="PROSITE" id="PS01095">
    <property type="entry name" value="GH18_1"/>
    <property type="match status" value="1"/>
</dbReference>
<dbReference type="SUPFAM" id="SSF51445">
    <property type="entry name" value="(Trans)glycosidases"/>
    <property type="match status" value="1"/>
</dbReference>
<dbReference type="CDD" id="cd12215">
    <property type="entry name" value="ChiC_BD"/>
    <property type="match status" value="1"/>
</dbReference>
<dbReference type="AlphaFoldDB" id="A0A8I1W437"/>
<name>A0A8I1W437_PLESH</name>
<proteinExistence type="inferred from homology"/>
<dbReference type="InterPro" id="IPR001579">
    <property type="entry name" value="Glyco_hydro_18_chit_AS"/>
</dbReference>
<dbReference type="CDD" id="cd02871">
    <property type="entry name" value="GH18_chitinase_D-like"/>
    <property type="match status" value="1"/>
</dbReference>
<evidence type="ECO:0000313" key="8">
    <source>
        <dbReference type="EMBL" id="MBO1106681.1"/>
    </source>
</evidence>
<dbReference type="InterPro" id="IPR032179">
    <property type="entry name" value="Cry22Aa_Ig-like"/>
</dbReference>
<keyword evidence="6" id="KW-0732">Signal</keyword>
<dbReference type="PROSITE" id="PS51910">
    <property type="entry name" value="GH18_2"/>
    <property type="match status" value="1"/>
</dbReference>
<evidence type="ECO:0000256" key="5">
    <source>
        <dbReference type="RuleBase" id="RU000489"/>
    </source>
</evidence>
<dbReference type="GO" id="GO:0005975">
    <property type="term" value="P:carbohydrate metabolic process"/>
    <property type="evidence" value="ECO:0007669"/>
    <property type="project" value="InterPro"/>
</dbReference>
<dbReference type="InterPro" id="IPR011583">
    <property type="entry name" value="Chitinase_II/V-like_cat"/>
</dbReference>
<keyword evidence="2 5" id="KW-0378">Hydrolase</keyword>
<comment type="similarity">
    <text evidence="1">Belongs to the glycosyl hydrolase 18 family. Chitinase class II subfamily.</text>
</comment>
<organism evidence="8 9">
    <name type="scientific">Plesiomonas shigelloides</name>
    <name type="common">Aeromonas shigelloides</name>
    <dbReference type="NCBI Taxonomy" id="703"/>
    <lineage>
        <taxon>Bacteria</taxon>
        <taxon>Pseudomonadati</taxon>
        <taxon>Pseudomonadota</taxon>
        <taxon>Gammaproteobacteria</taxon>
        <taxon>Enterobacterales</taxon>
        <taxon>Enterobacteriaceae</taxon>
        <taxon>Plesiomonas</taxon>
    </lineage>
</organism>
<dbReference type="PANTHER" id="PTHR34823:SF1">
    <property type="entry name" value="CHITIN-BINDING TYPE-4 DOMAIN-CONTAINING PROTEIN"/>
    <property type="match status" value="1"/>
</dbReference>
<accession>A0A8I1W437</accession>
<dbReference type="SMART" id="SM00495">
    <property type="entry name" value="ChtBD3"/>
    <property type="match status" value="2"/>
</dbReference>
<evidence type="ECO:0000256" key="4">
    <source>
        <dbReference type="ARBA" id="ARBA00023295"/>
    </source>
</evidence>
<dbReference type="InterPro" id="IPR017853">
    <property type="entry name" value="GH"/>
</dbReference>
<dbReference type="Pfam" id="PF16403">
    <property type="entry name" value="Bact_surface_Ig-like"/>
    <property type="match status" value="2"/>
</dbReference>
<evidence type="ECO:0000256" key="1">
    <source>
        <dbReference type="ARBA" id="ARBA00009121"/>
    </source>
</evidence>
<dbReference type="InterPro" id="IPR001223">
    <property type="entry name" value="Glyco_hydro18_cat"/>
</dbReference>
<comment type="caution">
    <text evidence="8">The sequence shown here is derived from an EMBL/GenBank/DDBJ whole genome shotgun (WGS) entry which is preliminary data.</text>
</comment>
<dbReference type="InterPro" id="IPR051024">
    <property type="entry name" value="GlcNAc_Chitin_IntDeg"/>
</dbReference>
<dbReference type="GO" id="GO:0030246">
    <property type="term" value="F:carbohydrate binding"/>
    <property type="evidence" value="ECO:0007669"/>
    <property type="project" value="InterPro"/>
</dbReference>
<dbReference type="InterPro" id="IPR036573">
    <property type="entry name" value="CBM_sf_5/12"/>
</dbReference>
<dbReference type="EMBL" id="JAFNAA010000001">
    <property type="protein sequence ID" value="MBO1106681.1"/>
    <property type="molecule type" value="Genomic_DNA"/>
</dbReference>
<dbReference type="Pfam" id="PF00704">
    <property type="entry name" value="Glyco_hydro_18"/>
    <property type="match status" value="1"/>
</dbReference>
<dbReference type="InterPro" id="IPR003610">
    <property type="entry name" value="CBM5/12"/>
</dbReference>
<protein>
    <submittedName>
        <fullName evidence="8">DUF5011 domain-containing protein</fullName>
    </submittedName>
</protein>
<evidence type="ECO:0000259" key="7">
    <source>
        <dbReference type="PROSITE" id="PS51910"/>
    </source>
</evidence>
<reference evidence="8" key="1">
    <citation type="submission" date="2021-03" db="EMBL/GenBank/DDBJ databases">
        <title>Plesiomonas shigelloides zfcc0051, isolated from zebrafish feces.</title>
        <authorList>
            <person name="Vanderhoek Z."/>
            <person name="Gaulke C."/>
        </authorList>
    </citation>
    <scope>NUCLEOTIDE SEQUENCE</scope>
    <source>
        <strain evidence="8">Zfcc0051</strain>
    </source>
</reference>
<dbReference type="Gene3D" id="2.60.40.10">
    <property type="entry name" value="Immunoglobulins"/>
    <property type="match status" value="2"/>
</dbReference>
<dbReference type="SUPFAM" id="SSF51055">
    <property type="entry name" value="Carbohydrate binding domain"/>
    <property type="match status" value="1"/>
</dbReference>
<dbReference type="GO" id="GO:0008061">
    <property type="term" value="F:chitin binding"/>
    <property type="evidence" value="ECO:0007669"/>
    <property type="project" value="InterPro"/>
</dbReference>
<sequence length="737" mass="79427">MGEIMNKLKLSLLGCLIGVSSPMLHAANAGQTMVNPSSGVVVGYWHNWCDGAGYKGGIAPCVKLDQVNPQYNVVDVSFMKVYGSDPIPTFKLDPAVGMSESEFIAQIAELNRQGRSVLLALGGADAHIELRKGQEQAFADEIIRQVETYGFDGLDIDLEQAAITAADNQTVIPAALRIVKDHYRAQGKNFLITMAPEFPYLTTNGAYIPYIRNLEGYYDWINPQFYNQGGDGIYIDGIGWIAQNNDALKEEFIYYIADSLSNGSRGFYKIPHDKLVFGIPTNIDAAATGYVQEPQKLYNAFNRLKSQGQPLRGVMTWSINWDMGRNAAGQTYNESFIKNYGPFIHGQDITPPPVENGKPIFSGISDTRIKQGAQFDPLSGVSASDREDGDLTAQIRVEGSVDTQRIGLYPLIYKVSDSDNNQTEQVRTVEVYNMKPTFSGIADTTLILGSAFDPLAGVSAQDEEDGDLTSHIKLSGSVDSNTVGRYTLTYQVSDSAGQSVTQARNVTVKESGGVCTNGWSATATYVGGDLVSHNGKSWRAEWWTQGDEPGTTGEWGVWRLQGDSDCDGGVTPPPVTGSSDFTISNFDSRYTLVNGQVSIRFNLATKNPVQIAASLQQNGQSFGAVNALVNGNSALTLAVSNATAGSYELVIEGQAEGQQPVVQRHAVTLSEDNQGGGGEGDYPAYVAGNAYQAGDRVSNGGANYECKPWPYSGWCGSSPAHYAPGSGSAWGDAWDRL</sequence>
<feature type="signal peptide" evidence="6">
    <location>
        <begin position="1"/>
        <end position="26"/>
    </location>
</feature>
<evidence type="ECO:0000256" key="3">
    <source>
        <dbReference type="ARBA" id="ARBA00023277"/>
    </source>
</evidence>
<evidence type="ECO:0000313" key="9">
    <source>
        <dbReference type="Proteomes" id="UP000664658"/>
    </source>
</evidence>
<evidence type="ECO:0000256" key="2">
    <source>
        <dbReference type="ARBA" id="ARBA00022801"/>
    </source>
</evidence>
<evidence type="ECO:0000256" key="6">
    <source>
        <dbReference type="SAM" id="SignalP"/>
    </source>
</evidence>
<keyword evidence="3" id="KW-0119">Carbohydrate metabolism</keyword>
<dbReference type="SMART" id="SM00636">
    <property type="entry name" value="Glyco_18"/>
    <property type="match status" value="1"/>
</dbReference>
<dbReference type="CDD" id="cd12214">
    <property type="entry name" value="ChiA1_BD"/>
    <property type="match status" value="1"/>
</dbReference>
<feature type="domain" description="GH18" evidence="7">
    <location>
        <begin position="39"/>
        <end position="347"/>
    </location>
</feature>
<keyword evidence="4 5" id="KW-0326">Glycosidase</keyword>
<dbReference type="Pfam" id="PF02839">
    <property type="entry name" value="CBM_5_12"/>
    <property type="match status" value="1"/>
</dbReference>
<dbReference type="Gene3D" id="3.20.20.80">
    <property type="entry name" value="Glycosidases"/>
    <property type="match status" value="1"/>
</dbReference>
<dbReference type="GO" id="GO:0005576">
    <property type="term" value="C:extracellular region"/>
    <property type="evidence" value="ECO:0007669"/>
    <property type="project" value="InterPro"/>
</dbReference>